<dbReference type="Proteomes" id="UP000176037">
    <property type="component" value="Unassembled WGS sequence"/>
</dbReference>
<dbReference type="AlphaFoldDB" id="A0A1E8FDR4"/>
<feature type="domain" description="Polysaccharide pyruvyl transferase" evidence="1">
    <location>
        <begin position="97"/>
        <end position="188"/>
    </location>
</feature>
<reference evidence="2 3" key="1">
    <citation type="submission" date="2016-09" db="EMBL/GenBank/DDBJ databases">
        <title>Alteromonas lipolytica, a new species isolated from sea water.</title>
        <authorList>
            <person name="Wu Y.-H."/>
            <person name="Cheng H."/>
            <person name="Xu X.-W."/>
        </authorList>
    </citation>
    <scope>NUCLEOTIDE SEQUENCE [LARGE SCALE GENOMIC DNA]</scope>
    <source>
        <strain evidence="2 3">JW12</strain>
    </source>
</reference>
<evidence type="ECO:0000313" key="2">
    <source>
        <dbReference type="EMBL" id="OFI34074.1"/>
    </source>
</evidence>
<dbReference type="Pfam" id="PF04230">
    <property type="entry name" value="PS_pyruv_trans"/>
    <property type="match status" value="1"/>
</dbReference>
<comment type="caution">
    <text evidence="2">The sequence shown here is derived from an EMBL/GenBank/DDBJ whole genome shotgun (WGS) entry which is preliminary data.</text>
</comment>
<proteinExistence type="predicted"/>
<dbReference type="RefSeq" id="WP_070177002.1">
    <property type="nucleotide sequence ID" value="NZ_BMJR01000003.1"/>
</dbReference>
<gene>
    <name evidence="2" type="ORF">BFC17_21230</name>
</gene>
<protein>
    <recommendedName>
        <fullName evidence="1">Polysaccharide pyruvyl transferase domain-containing protein</fullName>
    </recommendedName>
</protein>
<accession>A0A1E8FDR4</accession>
<evidence type="ECO:0000259" key="1">
    <source>
        <dbReference type="Pfam" id="PF04230"/>
    </source>
</evidence>
<dbReference type="OrthoDB" id="9803627at2"/>
<dbReference type="STRING" id="1856405.BFC17_21230"/>
<dbReference type="EMBL" id="MJIC01000014">
    <property type="protein sequence ID" value="OFI34074.1"/>
    <property type="molecule type" value="Genomic_DNA"/>
</dbReference>
<name>A0A1E8FDR4_9ALTE</name>
<evidence type="ECO:0000313" key="3">
    <source>
        <dbReference type="Proteomes" id="UP000176037"/>
    </source>
</evidence>
<keyword evidence="3" id="KW-1185">Reference proteome</keyword>
<organism evidence="2 3">
    <name type="scientific">Alteromonas lipolytica</name>
    <dbReference type="NCBI Taxonomy" id="1856405"/>
    <lineage>
        <taxon>Bacteria</taxon>
        <taxon>Pseudomonadati</taxon>
        <taxon>Pseudomonadota</taxon>
        <taxon>Gammaproteobacteria</taxon>
        <taxon>Alteromonadales</taxon>
        <taxon>Alteromonadaceae</taxon>
        <taxon>Alteromonas/Salinimonas group</taxon>
        <taxon>Alteromonas</taxon>
    </lineage>
</organism>
<dbReference type="InterPro" id="IPR007345">
    <property type="entry name" value="Polysacch_pyruvyl_Trfase"/>
</dbReference>
<sequence length="276" mass="31019">MKIHHHICEKKNIGDEINKWFWKETLGNEALEKYPNSLLVGIGTVLNENLPKADEYHVLGSGFGYDTGSFKLREKMNIEFLRGPLTAKYLSQPMGKAITDPAILIPKLRPVEKSESSAPVSFMPHITMDSPALKRIVLGIGMDYISPSDHEQDIFTKIANSQLLITSAMHGAIFADSYRTPWIPVVTSHQILSFKWQDWTQSMGLDYDAIELPPIWETQKSGMLDKIKTIIKTNKIENILRKVATKTPTLSNDSVFESKTSDVLAAIESFKNKALS</sequence>